<dbReference type="PANTHER" id="PTHR35568">
    <property type="entry name" value="TRANSCRIPTIONAL REGULATOR DAUR"/>
    <property type="match status" value="1"/>
</dbReference>
<dbReference type="AlphaFoldDB" id="A0A1I4NHA6"/>
<dbReference type="Pfam" id="PF08348">
    <property type="entry name" value="PAS_6"/>
    <property type="match status" value="1"/>
</dbReference>
<dbReference type="Pfam" id="PF13309">
    <property type="entry name" value="HTH_22"/>
    <property type="match status" value="1"/>
</dbReference>
<evidence type="ECO:0000313" key="3">
    <source>
        <dbReference type="EMBL" id="SFM14677.1"/>
    </source>
</evidence>
<keyword evidence="3" id="KW-0238">DNA-binding</keyword>
<evidence type="ECO:0000313" key="4">
    <source>
        <dbReference type="Proteomes" id="UP000199520"/>
    </source>
</evidence>
<dbReference type="Proteomes" id="UP000199520">
    <property type="component" value="Unassembled WGS sequence"/>
</dbReference>
<keyword evidence="4" id="KW-1185">Reference proteome</keyword>
<organism evidence="3 4">
    <name type="scientific">Pelosinus propionicus DSM 13327</name>
    <dbReference type="NCBI Taxonomy" id="1123291"/>
    <lineage>
        <taxon>Bacteria</taxon>
        <taxon>Bacillati</taxon>
        <taxon>Bacillota</taxon>
        <taxon>Negativicutes</taxon>
        <taxon>Selenomonadales</taxon>
        <taxon>Sporomusaceae</taxon>
        <taxon>Pelosinus</taxon>
    </lineage>
</organism>
<feature type="domain" description="Transcriptional regulator DauR-like HTH" evidence="2">
    <location>
        <begin position="154"/>
        <end position="215"/>
    </location>
</feature>
<feature type="domain" description="YheO-like" evidence="1">
    <location>
        <begin position="8"/>
        <end position="120"/>
    </location>
</feature>
<dbReference type="EMBL" id="FOTS01000046">
    <property type="protein sequence ID" value="SFM14677.1"/>
    <property type="molecule type" value="Genomic_DNA"/>
</dbReference>
<evidence type="ECO:0000259" key="2">
    <source>
        <dbReference type="Pfam" id="PF13309"/>
    </source>
</evidence>
<gene>
    <name evidence="3" type="ORF">SAMN04490355_104640</name>
</gene>
<sequence>MKELVQWKNYIDLVKFLGKCLGDNAEIVLHDLTDNEHSIIAIENSHVTDRTIGAPITMFALNKLKEMEHTDQSSILNYKGTSRKGVPLRSSSFIIRDTQDRPIGMLCINIDISDYIRAEETLKKLSFIPELHTIKKPLHDLHENFPNSVSDLVSDAIKEVLGDETITPSKRLSIAEKIKIVDHLSKKGLFLVKGAISEVATQLATSEVTIYRYINKISKHGKKS</sequence>
<dbReference type="OrthoDB" id="9796595at2"/>
<dbReference type="InterPro" id="IPR039445">
    <property type="entry name" value="DauR-like_HTH"/>
</dbReference>
<proteinExistence type="predicted"/>
<evidence type="ECO:0000259" key="1">
    <source>
        <dbReference type="Pfam" id="PF08348"/>
    </source>
</evidence>
<dbReference type="GO" id="GO:0003677">
    <property type="term" value="F:DNA binding"/>
    <property type="evidence" value="ECO:0007669"/>
    <property type="project" value="UniProtKB-KW"/>
</dbReference>
<name>A0A1I4NHA6_9FIRM</name>
<protein>
    <submittedName>
        <fullName evidence="3">Predicted transcriptional regulator YheO, contains PAS and DNA-binding HTH domains</fullName>
    </submittedName>
</protein>
<accession>A0A1I4NHA6</accession>
<reference evidence="4" key="1">
    <citation type="submission" date="2016-10" db="EMBL/GenBank/DDBJ databases">
        <authorList>
            <person name="Varghese N."/>
            <person name="Submissions S."/>
        </authorList>
    </citation>
    <scope>NUCLEOTIDE SEQUENCE [LARGE SCALE GENOMIC DNA]</scope>
    <source>
        <strain evidence="4">DSM 13327</strain>
    </source>
</reference>
<dbReference type="InterPro" id="IPR039446">
    <property type="entry name" value="DauR-like"/>
</dbReference>
<dbReference type="InterPro" id="IPR013559">
    <property type="entry name" value="YheO"/>
</dbReference>
<dbReference type="RefSeq" id="WP_090941810.1">
    <property type="nucleotide sequence ID" value="NZ_FOTS01000046.1"/>
</dbReference>
<dbReference type="PANTHER" id="PTHR35568:SF1">
    <property type="entry name" value="TRANSCRIPTIONAL REGULATOR DAUR"/>
    <property type="match status" value="1"/>
</dbReference>
<dbReference type="STRING" id="1123291.SAMN04490355_104640"/>